<sequence>MRHSRRSSAFLGCLQKRNAEKGAKVKTKVGNGDTVSCLKEQWRIAQQRACSRLLANPKVHSSLEQKRKVAGAKCAATVLRFYGKVTKGREKDLRRAKETCVACVSRYVSA</sequence>
<reference evidence="1 2" key="1">
    <citation type="submission" date="2014-02" db="EMBL/GenBank/DDBJ databases">
        <authorList>
            <person name="Sibley D."/>
            <person name="Venepally P."/>
            <person name="Karamycheva S."/>
            <person name="Hadjithomas M."/>
            <person name="Khan A."/>
            <person name="Brunk B."/>
            <person name="Roos D."/>
            <person name="Caler E."/>
            <person name="Lorenzi H."/>
        </authorList>
    </citation>
    <scope>NUCLEOTIDE SEQUENCE [LARGE SCALE GENOMIC DNA]</scope>
    <source>
        <strain evidence="1 2">GAB2-2007-GAL-DOM2</strain>
    </source>
</reference>
<proteinExistence type="predicted"/>
<comment type="caution">
    <text evidence="1">The sequence shown here is derived from an EMBL/GenBank/DDBJ whole genome shotgun (WGS) entry which is preliminary data.</text>
</comment>
<accession>A0A086KD31</accession>
<protein>
    <submittedName>
        <fullName evidence="1">Uncharacterized protein</fullName>
    </submittedName>
</protein>
<dbReference type="Proteomes" id="UP000028837">
    <property type="component" value="Unassembled WGS sequence"/>
</dbReference>
<evidence type="ECO:0000313" key="2">
    <source>
        <dbReference type="Proteomes" id="UP000028837"/>
    </source>
</evidence>
<evidence type="ECO:0000313" key="1">
    <source>
        <dbReference type="EMBL" id="KFG42299.1"/>
    </source>
</evidence>
<gene>
    <name evidence="1" type="ORF">TGDOM2_366690</name>
</gene>
<dbReference type="VEuPathDB" id="ToxoDB:TGDOM2_366690"/>
<organism evidence="1 2">
    <name type="scientific">Toxoplasma gondii GAB2-2007-GAL-DOM2</name>
    <dbReference type="NCBI Taxonomy" id="1130820"/>
    <lineage>
        <taxon>Eukaryota</taxon>
        <taxon>Sar</taxon>
        <taxon>Alveolata</taxon>
        <taxon>Apicomplexa</taxon>
        <taxon>Conoidasida</taxon>
        <taxon>Coccidia</taxon>
        <taxon>Eucoccidiorida</taxon>
        <taxon>Eimeriorina</taxon>
        <taxon>Sarcocystidae</taxon>
        <taxon>Toxoplasma</taxon>
    </lineage>
</organism>
<dbReference type="AlphaFoldDB" id="A0A086KD31"/>
<name>A0A086KD31_TOXGO</name>
<dbReference type="EMBL" id="AHZU02000613">
    <property type="protein sequence ID" value="KFG42299.1"/>
    <property type="molecule type" value="Genomic_DNA"/>
</dbReference>